<dbReference type="GO" id="GO:0110153">
    <property type="term" value="F:RNA NAD-cap (NMN-forming) hydrolase activity"/>
    <property type="evidence" value="ECO:0007669"/>
    <property type="project" value="RHEA"/>
</dbReference>
<dbReference type="PANTHER" id="PTHR42904">
    <property type="entry name" value="NUDIX HYDROLASE, NUDC SUBFAMILY"/>
    <property type="match status" value="1"/>
</dbReference>
<dbReference type="InterPro" id="IPR050241">
    <property type="entry name" value="NAD-cap_RNA_hydrolase_NudC"/>
</dbReference>
<dbReference type="PROSITE" id="PS51462">
    <property type="entry name" value="NUDIX"/>
    <property type="match status" value="1"/>
</dbReference>
<evidence type="ECO:0000256" key="7">
    <source>
        <dbReference type="ARBA" id="ARBA00022842"/>
    </source>
</evidence>
<dbReference type="Pfam" id="PF09297">
    <property type="entry name" value="Zn_ribbon_NUD"/>
    <property type="match status" value="1"/>
</dbReference>
<dbReference type="InterPro" id="IPR015376">
    <property type="entry name" value="Znr_NADH_PPase"/>
</dbReference>
<evidence type="ECO:0000256" key="6">
    <source>
        <dbReference type="ARBA" id="ARBA00022801"/>
    </source>
</evidence>
<evidence type="ECO:0000259" key="10">
    <source>
        <dbReference type="PROSITE" id="PS51462"/>
    </source>
</evidence>
<keyword evidence="12" id="KW-1185">Reference proteome</keyword>
<dbReference type="InterPro" id="IPR015375">
    <property type="entry name" value="NADH_PPase-like_N"/>
</dbReference>
<dbReference type="GO" id="GO:0019677">
    <property type="term" value="P:NAD+ catabolic process"/>
    <property type="evidence" value="ECO:0007669"/>
    <property type="project" value="TreeGrafter"/>
</dbReference>
<evidence type="ECO:0000256" key="2">
    <source>
        <dbReference type="ARBA" id="ARBA00001947"/>
    </source>
</evidence>
<keyword evidence="8" id="KW-0520">NAD</keyword>
<dbReference type="EC" id="3.6.1.22" evidence="4"/>
<dbReference type="EMBL" id="VFSV01000003">
    <property type="protein sequence ID" value="TRD23116.1"/>
    <property type="molecule type" value="Genomic_DNA"/>
</dbReference>
<dbReference type="Gene3D" id="3.90.79.20">
    <property type="match status" value="1"/>
</dbReference>
<reference evidence="11 12" key="1">
    <citation type="submission" date="2019-06" db="EMBL/GenBank/DDBJ databases">
        <title>Paenimaribius caenipelagi gen. nov., sp. nov., isolated from a tidal flat.</title>
        <authorList>
            <person name="Yoon J.-H."/>
        </authorList>
    </citation>
    <scope>NUCLEOTIDE SEQUENCE [LARGE SCALE GENOMIC DNA]</scope>
    <source>
        <strain evidence="11 12">JBTF-M29</strain>
    </source>
</reference>
<dbReference type="PANTHER" id="PTHR42904:SF6">
    <property type="entry name" value="NAD-CAPPED RNA HYDROLASE NUDT12"/>
    <property type="match status" value="1"/>
</dbReference>
<proteinExistence type="inferred from homology"/>
<dbReference type="Pfam" id="PF09296">
    <property type="entry name" value="NUDIX-like"/>
    <property type="match status" value="1"/>
</dbReference>
<dbReference type="SUPFAM" id="SSF55811">
    <property type="entry name" value="Nudix"/>
    <property type="match status" value="1"/>
</dbReference>
<dbReference type="CDD" id="cd03429">
    <property type="entry name" value="NUDIX_NADH_pyrophosphatase_Nudt13"/>
    <property type="match status" value="1"/>
</dbReference>
<dbReference type="GO" id="GO:0046872">
    <property type="term" value="F:metal ion binding"/>
    <property type="evidence" value="ECO:0007669"/>
    <property type="project" value="UniProtKB-KW"/>
</dbReference>
<dbReference type="InterPro" id="IPR049734">
    <property type="entry name" value="NudC-like_C"/>
</dbReference>
<comment type="cofactor">
    <cofactor evidence="1">
        <name>Mg(2+)</name>
        <dbReference type="ChEBI" id="CHEBI:18420"/>
    </cofactor>
</comment>
<evidence type="ECO:0000256" key="4">
    <source>
        <dbReference type="ARBA" id="ARBA00012381"/>
    </source>
</evidence>
<comment type="cofactor">
    <cofactor evidence="2">
        <name>Zn(2+)</name>
        <dbReference type="ChEBI" id="CHEBI:29105"/>
    </cofactor>
</comment>
<dbReference type="InterPro" id="IPR020084">
    <property type="entry name" value="NUDIX_hydrolase_CS"/>
</dbReference>
<evidence type="ECO:0000256" key="3">
    <source>
        <dbReference type="ARBA" id="ARBA00009595"/>
    </source>
</evidence>
<keyword evidence="6 11" id="KW-0378">Hydrolase</keyword>
<dbReference type="PROSITE" id="PS00893">
    <property type="entry name" value="NUDIX_BOX"/>
    <property type="match status" value="1"/>
</dbReference>
<dbReference type="RefSeq" id="WP_142833307.1">
    <property type="nucleotide sequence ID" value="NZ_VFSV01000003.1"/>
</dbReference>
<dbReference type="InterPro" id="IPR015797">
    <property type="entry name" value="NUDIX_hydrolase-like_dom_sf"/>
</dbReference>
<evidence type="ECO:0000256" key="9">
    <source>
        <dbReference type="ARBA" id="ARBA00023679"/>
    </source>
</evidence>
<evidence type="ECO:0000313" key="11">
    <source>
        <dbReference type="EMBL" id="TRD23116.1"/>
    </source>
</evidence>
<dbReference type="InterPro" id="IPR000086">
    <property type="entry name" value="NUDIX_hydrolase_dom"/>
</dbReference>
<feature type="domain" description="Nudix hydrolase" evidence="10">
    <location>
        <begin position="182"/>
        <end position="312"/>
    </location>
</feature>
<dbReference type="Pfam" id="PF00293">
    <property type="entry name" value="NUDIX"/>
    <property type="match status" value="1"/>
</dbReference>
<dbReference type="GO" id="GO:0005829">
    <property type="term" value="C:cytosol"/>
    <property type="evidence" value="ECO:0007669"/>
    <property type="project" value="TreeGrafter"/>
</dbReference>
<keyword evidence="7" id="KW-0460">Magnesium</keyword>
<keyword evidence="5" id="KW-0479">Metal-binding</keyword>
<comment type="catalytic activity">
    <reaction evidence="9">
        <text>a 5'-end NAD(+)-phospho-ribonucleoside in mRNA + H2O = a 5'-end phospho-adenosine-phospho-ribonucleoside in mRNA + beta-nicotinamide D-ribonucleotide + 2 H(+)</text>
        <dbReference type="Rhea" id="RHEA:60876"/>
        <dbReference type="Rhea" id="RHEA-COMP:15698"/>
        <dbReference type="Rhea" id="RHEA-COMP:15719"/>
        <dbReference type="ChEBI" id="CHEBI:14649"/>
        <dbReference type="ChEBI" id="CHEBI:15377"/>
        <dbReference type="ChEBI" id="CHEBI:15378"/>
        <dbReference type="ChEBI" id="CHEBI:144029"/>
        <dbReference type="ChEBI" id="CHEBI:144051"/>
    </reaction>
    <physiologicalReaction direction="left-to-right" evidence="9">
        <dbReference type="Rhea" id="RHEA:60877"/>
    </physiologicalReaction>
</comment>
<accession>A0A547Q9P7</accession>
<organism evidence="11 12">
    <name type="scientific">Palleronia caenipelagi</name>
    <dbReference type="NCBI Taxonomy" id="2489174"/>
    <lineage>
        <taxon>Bacteria</taxon>
        <taxon>Pseudomonadati</taxon>
        <taxon>Pseudomonadota</taxon>
        <taxon>Alphaproteobacteria</taxon>
        <taxon>Rhodobacterales</taxon>
        <taxon>Roseobacteraceae</taxon>
        <taxon>Palleronia</taxon>
    </lineage>
</organism>
<dbReference type="Gene3D" id="3.90.79.10">
    <property type="entry name" value="Nucleoside Triphosphate Pyrophosphohydrolase"/>
    <property type="match status" value="1"/>
</dbReference>
<comment type="similarity">
    <text evidence="3">Belongs to the Nudix hydrolase family. NudC subfamily.</text>
</comment>
<dbReference type="NCBIfam" id="NF001299">
    <property type="entry name" value="PRK00241.1"/>
    <property type="match status" value="1"/>
</dbReference>
<dbReference type="AlphaFoldDB" id="A0A547Q9P7"/>
<dbReference type="GO" id="GO:0035529">
    <property type="term" value="F:NADH pyrophosphatase activity"/>
    <property type="evidence" value="ECO:0007669"/>
    <property type="project" value="TreeGrafter"/>
</dbReference>
<comment type="caution">
    <text evidence="11">The sequence shown here is derived from an EMBL/GenBank/DDBJ whole genome shotgun (WGS) entry which is preliminary data.</text>
</comment>
<evidence type="ECO:0000256" key="8">
    <source>
        <dbReference type="ARBA" id="ARBA00023027"/>
    </source>
</evidence>
<name>A0A547Q9P7_9RHOB</name>
<protein>
    <recommendedName>
        <fullName evidence="4">NAD(+) diphosphatase</fullName>
        <ecNumber evidence="4">3.6.1.22</ecNumber>
    </recommendedName>
</protein>
<dbReference type="Proteomes" id="UP000318590">
    <property type="component" value="Unassembled WGS sequence"/>
</dbReference>
<gene>
    <name evidence="11" type="primary">nudC</name>
    <name evidence="11" type="ORF">FEV53_02840</name>
</gene>
<dbReference type="GO" id="GO:0006742">
    <property type="term" value="P:NADP+ catabolic process"/>
    <property type="evidence" value="ECO:0007669"/>
    <property type="project" value="TreeGrafter"/>
</dbReference>
<dbReference type="OrthoDB" id="9791656at2"/>
<evidence type="ECO:0000256" key="5">
    <source>
        <dbReference type="ARBA" id="ARBA00022723"/>
    </source>
</evidence>
<evidence type="ECO:0000313" key="12">
    <source>
        <dbReference type="Proteomes" id="UP000318590"/>
    </source>
</evidence>
<sequence length="320" mass="35140">MQNAEFVTFGGSGLDRAASERASDIQDSLRALNESRTALFWRGKPFLTPDDESGGLRLMRLPLDHPALSDGGLTVYLGRDGAVPTFATDLSAWTPDELPETLNSFADPSEQIHPFVPDGSFQELRSAMTRLSARAAELAATGRALLEWHRIHRFCANCGAPTDPTQGGWQRDCEACGRHHFPRTDPVVIMLVTRGNSVLLGRSPGWPDRMYSLLAGFIEPGETVEAAVRRETWEEAGVRVGTVTYLASQPWPFPASLMLACHAEATSSEISCDPQEIEDARWISKEEMLSCFAGLHEVLPPRKGAVAEHILKNWVADTLD</sequence>
<evidence type="ECO:0000256" key="1">
    <source>
        <dbReference type="ARBA" id="ARBA00001946"/>
    </source>
</evidence>